<evidence type="ECO:0000259" key="2">
    <source>
        <dbReference type="Pfam" id="PF01243"/>
    </source>
</evidence>
<accession>A0A5N5W9P1</accession>
<gene>
    <name evidence="3" type="ORF">FRZ00_11005</name>
</gene>
<dbReference type="Proteomes" id="UP000327000">
    <property type="component" value="Unassembled WGS sequence"/>
</dbReference>
<organism evidence="3 4">
    <name type="scientific">Streptomyces mobaraensis</name>
    <name type="common">Streptoverticillium mobaraense</name>
    <dbReference type="NCBI Taxonomy" id="35621"/>
    <lineage>
        <taxon>Bacteria</taxon>
        <taxon>Bacillati</taxon>
        <taxon>Actinomycetota</taxon>
        <taxon>Actinomycetes</taxon>
        <taxon>Kitasatosporales</taxon>
        <taxon>Streptomycetaceae</taxon>
        <taxon>Streptomyces</taxon>
    </lineage>
</organism>
<evidence type="ECO:0000256" key="1">
    <source>
        <dbReference type="ARBA" id="ARBA00023002"/>
    </source>
</evidence>
<dbReference type="GO" id="GO:0070967">
    <property type="term" value="F:coenzyme F420 binding"/>
    <property type="evidence" value="ECO:0007669"/>
    <property type="project" value="TreeGrafter"/>
</dbReference>
<proteinExistence type="predicted"/>
<dbReference type="GO" id="GO:0016627">
    <property type="term" value="F:oxidoreductase activity, acting on the CH-CH group of donors"/>
    <property type="evidence" value="ECO:0007669"/>
    <property type="project" value="TreeGrafter"/>
</dbReference>
<dbReference type="PANTHER" id="PTHR35176">
    <property type="entry name" value="HEME OXYGENASE HI_0854-RELATED"/>
    <property type="match status" value="1"/>
</dbReference>
<dbReference type="Gene3D" id="2.30.110.10">
    <property type="entry name" value="Electron Transport, Fmn-binding Protein, Chain A"/>
    <property type="match status" value="1"/>
</dbReference>
<dbReference type="SUPFAM" id="SSF50475">
    <property type="entry name" value="FMN-binding split barrel"/>
    <property type="match status" value="1"/>
</dbReference>
<dbReference type="RefSeq" id="WP_152263279.1">
    <property type="nucleotide sequence ID" value="NZ_VOKX01000016.1"/>
</dbReference>
<dbReference type="PANTHER" id="PTHR35176:SF6">
    <property type="entry name" value="HEME OXYGENASE HI_0854-RELATED"/>
    <property type="match status" value="1"/>
</dbReference>
<keyword evidence="1" id="KW-0560">Oxidoreductase</keyword>
<sequence>MVAWDAFAAAEPAFAASVMAAFGADRHALLATLRCDGAPRISGVEPVFHASDLWLFVMPGSVKSADLRRDPRCALHSATSERRCGRHNPTGAAGAAADDAKVSGRAVAVTDPAAAAGFLELLRGRAALPPGPGPELLRLDIAEVATVCATERGAVVRSWRAGEPLRVRHRS</sequence>
<dbReference type="Pfam" id="PF01243">
    <property type="entry name" value="PNPOx_N"/>
    <property type="match status" value="1"/>
</dbReference>
<dbReference type="InterPro" id="IPR012349">
    <property type="entry name" value="Split_barrel_FMN-bd"/>
</dbReference>
<dbReference type="AlphaFoldDB" id="A0A5N5W9P1"/>
<dbReference type="OrthoDB" id="5115613at2"/>
<feature type="domain" description="Pyridoxamine 5'-phosphate oxidase N-terminal" evidence="2">
    <location>
        <begin position="25"/>
        <end position="148"/>
    </location>
</feature>
<name>A0A5N5W9P1_STRMB</name>
<dbReference type="InterPro" id="IPR011576">
    <property type="entry name" value="Pyridox_Oxase_N"/>
</dbReference>
<dbReference type="EMBL" id="VOKX01000016">
    <property type="protein sequence ID" value="KAB7847237.1"/>
    <property type="molecule type" value="Genomic_DNA"/>
</dbReference>
<dbReference type="GO" id="GO:0005829">
    <property type="term" value="C:cytosol"/>
    <property type="evidence" value="ECO:0007669"/>
    <property type="project" value="TreeGrafter"/>
</dbReference>
<evidence type="ECO:0000313" key="4">
    <source>
        <dbReference type="Proteomes" id="UP000327000"/>
    </source>
</evidence>
<reference evidence="3 4" key="1">
    <citation type="journal article" date="2019" name="Microb. Cell Fact.">
        <title>Exploring novel herbicidin analogues by transcriptional regulator overexpression and MS/MS molecular networking.</title>
        <authorList>
            <person name="Shi Y."/>
            <person name="Gu R."/>
            <person name="Li Y."/>
            <person name="Wang X."/>
            <person name="Ren W."/>
            <person name="Li X."/>
            <person name="Wang L."/>
            <person name="Xie Y."/>
            <person name="Hong B."/>
        </authorList>
    </citation>
    <scope>NUCLEOTIDE SEQUENCE [LARGE SCALE GENOMIC DNA]</scope>
    <source>
        <strain evidence="3 4">US-43</strain>
    </source>
</reference>
<comment type="caution">
    <text evidence="3">The sequence shown here is derived from an EMBL/GenBank/DDBJ whole genome shotgun (WGS) entry which is preliminary data.</text>
</comment>
<protein>
    <submittedName>
        <fullName evidence="3">Pyridoxamine 5'-phosphate oxidase family protein</fullName>
    </submittedName>
</protein>
<dbReference type="InterPro" id="IPR052019">
    <property type="entry name" value="F420H2_bilvrd_red/Heme_oxyg"/>
</dbReference>
<evidence type="ECO:0000313" key="3">
    <source>
        <dbReference type="EMBL" id="KAB7847237.1"/>
    </source>
</evidence>
<keyword evidence="4" id="KW-1185">Reference proteome</keyword>